<feature type="transmembrane region" description="Helical" evidence="6">
    <location>
        <begin position="139"/>
        <end position="160"/>
    </location>
</feature>
<proteinExistence type="predicted"/>
<feature type="transmembrane region" description="Helical" evidence="6">
    <location>
        <begin position="12"/>
        <end position="31"/>
    </location>
</feature>
<dbReference type="OrthoDB" id="385011at2"/>
<feature type="transmembrane region" description="Helical" evidence="6">
    <location>
        <begin position="43"/>
        <end position="63"/>
    </location>
</feature>
<dbReference type="PATRIC" id="fig|1121338.3.peg.2498"/>
<dbReference type="Proteomes" id="UP000075531">
    <property type="component" value="Unassembled WGS sequence"/>
</dbReference>
<evidence type="ECO:0000256" key="2">
    <source>
        <dbReference type="ARBA" id="ARBA00022475"/>
    </source>
</evidence>
<evidence type="ECO:0000256" key="6">
    <source>
        <dbReference type="SAM" id="Phobius"/>
    </source>
</evidence>
<evidence type="ECO:0000313" key="8">
    <source>
        <dbReference type="Proteomes" id="UP000075531"/>
    </source>
</evidence>
<name>A0A151AU70_9CLOT</name>
<keyword evidence="5 6" id="KW-0472">Membrane</keyword>
<evidence type="ECO:0000313" key="7">
    <source>
        <dbReference type="EMBL" id="KYH31224.1"/>
    </source>
</evidence>
<comment type="caution">
    <text evidence="7">The sequence shown here is derived from an EMBL/GenBank/DDBJ whole genome shotgun (WGS) entry which is preliminary data.</text>
</comment>
<evidence type="ECO:0000256" key="5">
    <source>
        <dbReference type="ARBA" id="ARBA00023136"/>
    </source>
</evidence>
<reference evidence="7 8" key="1">
    <citation type="submission" date="2016-02" db="EMBL/GenBank/DDBJ databases">
        <title>Genome sequence of Clostridium tepidiprofundi DSM 19306.</title>
        <authorList>
            <person name="Poehlein A."/>
            <person name="Daniel R."/>
        </authorList>
    </citation>
    <scope>NUCLEOTIDE SEQUENCE [LARGE SCALE GENOMIC DNA]</scope>
    <source>
        <strain evidence="7 8">DSM 19306</strain>
    </source>
</reference>
<feature type="transmembrane region" description="Helical" evidence="6">
    <location>
        <begin position="370"/>
        <end position="387"/>
    </location>
</feature>
<feature type="transmembrane region" description="Helical" evidence="6">
    <location>
        <begin position="422"/>
        <end position="440"/>
    </location>
</feature>
<feature type="transmembrane region" description="Helical" evidence="6">
    <location>
        <begin position="109"/>
        <end position="127"/>
    </location>
</feature>
<dbReference type="GO" id="GO:0005886">
    <property type="term" value="C:plasma membrane"/>
    <property type="evidence" value="ECO:0007669"/>
    <property type="project" value="UniProtKB-SubCell"/>
</dbReference>
<dbReference type="EMBL" id="LTBA01000049">
    <property type="protein sequence ID" value="KYH31224.1"/>
    <property type="molecule type" value="Genomic_DNA"/>
</dbReference>
<feature type="transmembrane region" description="Helical" evidence="6">
    <location>
        <begin position="84"/>
        <end position="103"/>
    </location>
</feature>
<keyword evidence="8" id="KW-1185">Reference proteome</keyword>
<evidence type="ECO:0000256" key="4">
    <source>
        <dbReference type="ARBA" id="ARBA00022989"/>
    </source>
</evidence>
<accession>A0A151AU70</accession>
<feature type="transmembrane region" description="Helical" evidence="6">
    <location>
        <begin position="166"/>
        <end position="183"/>
    </location>
</feature>
<dbReference type="PANTHER" id="PTHR30250:SF11">
    <property type="entry name" value="O-ANTIGEN TRANSPORTER-RELATED"/>
    <property type="match status" value="1"/>
</dbReference>
<feature type="transmembrane region" description="Helical" evidence="6">
    <location>
        <begin position="314"/>
        <end position="333"/>
    </location>
</feature>
<evidence type="ECO:0000256" key="3">
    <source>
        <dbReference type="ARBA" id="ARBA00022692"/>
    </source>
</evidence>
<comment type="subcellular location">
    <subcellularLocation>
        <location evidence="1">Cell membrane</location>
        <topology evidence="1">Multi-pass membrane protein</topology>
    </subcellularLocation>
</comment>
<organism evidence="7 8">
    <name type="scientific">Clostridium tepidiprofundi DSM 19306</name>
    <dbReference type="NCBI Taxonomy" id="1121338"/>
    <lineage>
        <taxon>Bacteria</taxon>
        <taxon>Bacillati</taxon>
        <taxon>Bacillota</taxon>
        <taxon>Clostridia</taxon>
        <taxon>Eubacteriales</taxon>
        <taxon>Clostridiaceae</taxon>
        <taxon>Clostridium</taxon>
    </lineage>
</organism>
<gene>
    <name evidence="7" type="ORF">CLTEP_24160</name>
</gene>
<feature type="transmembrane region" description="Helical" evidence="6">
    <location>
        <begin position="203"/>
        <end position="222"/>
    </location>
</feature>
<evidence type="ECO:0000256" key="1">
    <source>
        <dbReference type="ARBA" id="ARBA00004651"/>
    </source>
</evidence>
<feature type="transmembrane region" description="Helical" evidence="6">
    <location>
        <begin position="238"/>
        <end position="258"/>
    </location>
</feature>
<feature type="transmembrane region" description="Helical" evidence="6">
    <location>
        <begin position="279"/>
        <end position="302"/>
    </location>
</feature>
<dbReference type="RefSeq" id="WP_066827007.1">
    <property type="nucleotide sequence ID" value="NZ_LTBA01000049.1"/>
</dbReference>
<keyword evidence="4 6" id="KW-1133">Transmembrane helix</keyword>
<dbReference type="STRING" id="1121338.CLTEP_24160"/>
<feature type="transmembrane region" description="Helical" evidence="6">
    <location>
        <begin position="399"/>
        <end position="416"/>
    </location>
</feature>
<feature type="transmembrane region" description="Helical" evidence="6">
    <location>
        <begin position="345"/>
        <end position="364"/>
    </location>
</feature>
<dbReference type="InterPro" id="IPR050833">
    <property type="entry name" value="Poly_Biosynth_Transport"/>
</dbReference>
<protein>
    <submittedName>
        <fullName evidence="7">Polysaccharide biosynthesis protein</fullName>
    </submittedName>
</protein>
<keyword evidence="2" id="KW-1003">Cell membrane</keyword>
<keyword evidence="3 6" id="KW-0812">Transmembrane</keyword>
<dbReference type="AlphaFoldDB" id="A0A151AU70"/>
<dbReference type="PANTHER" id="PTHR30250">
    <property type="entry name" value="PST FAMILY PREDICTED COLANIC ACID TRANSPORTER"/>
    <property type="match status" value="1"/>
</dbReference>
<sequence length="459" mass="52996">MSLIRDMRKVSIAAILSILVGVIQTFFIPKVLSVNQYGTYKEFTLVASYLNILSIGFIDGMYIKYGGRNYKELKNDGLIGEIKFFVVFQFFIFFPMLLIGIYIKKYICVCLAILGFTQNIVLLIKHINKAVGEFKEFSFIVKLESILKLSIVVLLCILFKNVNEKYFIIGIIIPYIIIILINIPKLTSTFFACSKINISNIKIIFSLGIIIMLGNLINNLFFTIDRWFVLANFDDINFAYYSFATSLITLVFVFVSYVSSTFYPRLAKKPNNFKFICKVKTFGIILSMLFISSYFILTRIIQVFLYEYLNALDIIKILFLCIPPMTIILAIYVNLYKASKQAKKYLITVFIMLINASILNVIAILIFNDILVIAVGTTMSYYIWLIYSSKHFQEVKLTRKEYIFIFANIICFLITAKLNNAFLGFIIYLSIFFSLVCILFSQEIRTFTNIGKLGRKRPR</sequence>